<organism evidence="2">
    <name type="scientific">Arundo donax</name>
    <name type="common">Giant reed</name>
    <name type="synonym">Donax arundinaceus</name>
    <dbReference type="NCBI Taxonomy" id="35708"/>
    <lineage>
        <taxon>Eukaryota</taxon>
        <taxon>Viridiplantae</taxon>
        <taxon>Streptophyta</taxon>
        <taxon>Embryophyta</taxon>
        <taxon>Tracheophyta</taxon>
        <taxon>Spermatophyta</taxon>
        <taxon>Magnoliopsida</taxon>
        <taxon>Liliopsida</taxon>
        <taxon>Poales</taxon>
        <taxon>Poaceae</taxon>
        <taxon>PACMAD clade</taxon>
        <taxon>Arundinoideae</taxon>
        <taxon>Arundineae</taxon>
        <taxon>Arundo</taxon>
    </lineage>
</organism>
<evidence type="ECO:0000313" key="2">
    <source>
        <dbReference type="EMBL" id="JAD28308.1"/>
    </source>
</evidence>
<proteinExistence type="predicted"/>
<protein>
    <submittedName>
        <fullName evidence="2">Uncharacterized protein</fullName>
    </submittedName>
</protein>
<dbReference type="EMBL" id="GBRH01269587">
    <property type="protein sequence ID" value="JAD28308.1"/>
    <property type="molecule type" value="Transcribed_RNA"/>
</dbReference>
<reference evidence="2" key="2">
    <citation type="journal article" date="2015" name="Data Brief">
        <title>Shoot transcriptome of the giant reed, Arundo donax.</title>
        <authorList>
            <person name="Barrero R.A."/>
            <person name="Guerrero F.D."/>
            <person name="Moolhuijzen P."/>
            <person name="Goolsby J.A."/>
            <person name="Tidwell J."/>
            <person name="Bellgard S.E."/>
            <person name="Bellgard M.I."/>
        </authorList>
    </citation>
    <scope>NUCLEOTIDE SEQUENCE</scope>
    <source>
        <tissue evidence="2">Shoot tissue taken approximately 20 cm above the soil surface</tissue>
    </source>
</reference>
<dbReference type="AlphaFoldDB" id="A0A0A8YRK2"/>
<accession>A0A0A8YRK2</accession>
<name>A0A0A8YRK2_ARUDO</name>
<reference evidence="2" key="1">
    <citation type="submission" date="2014-09" db="EMBL/GenBank/DDBJ databases">
        <authorList>
            <person name="Magalhaes I.L.F."/>
            <person name="Oliveira U."/>
            <person name="Santos F.R."/>
            <person name="Vidigal T.H.D.A."/>
            <person name="Brescovit A.D."/>
            <person name="Santos A.J."/>
        </authorList>
    </citation>
    <scope>NUCLEOTIDE SEQUENCE</scope>
    <source>
        <tissue evidence="2">Shoot tissue taken approximately 20 cm above the soil surface</tissue>
    </source>
</reference>
<feature type="region of interest" description="Disordered" evidence="1">
    <location>
        <begin position="52"/>
        <end position="86"/>
    </location>
</feature>
<evidence type="ECO:0000256" key="1">
    <source>
        <dbReference type="SAM" id="MobiDB-lite"/>
    </source>
</evidence>
<sequence length="131" mass="14327">MRCVSSRMIWKTVSTTSCGGTPAPMPRSDPSTTTTICIRLLVLRSPGLRFLGFPRRSTRPPGSQNSGLCCGRRANSTKGTSSMAAPRILDLRSPGAVAGFQRCTKFQPIFLVWRNRGTNLPIGSRTRRKSN</sequence>
<feature type="compositionally biased region" description="Polar residues" evidence="1">
    <location>
        <begin position="74"/>
        <end position="83"/>
    </location>
</feature>